<feature type="transmembrane region" description="Helical" evidence="1">
    <location>
        <begin position="18"/>
        <end position="36"/>
    </location>
</feature>
<dbReference type="Proteomes" id="UP001184230">
    <property type="component" value="Unassembled WGS sequence"/>
</dbReference>
<dbReference type="PROSITE" id="PS51257">
    <property type="entry name" value="PROKAR_LIPOPROTEIN"/>
    <property type="match status" value="1"/>
</dbReference>
<evidence type="ECO:0000313" key="3">
    <source>
        <dbReference type="Proteomes" id="UP001184230"/>
    </source>
</evidence>
<reference evidence="2 3" key="1">
    <citation type="submission" date="2023-07" db="EMBL/GenBank/DDBJ databases">
        <title>Sorghum-associated microbial communities from plants grown in Nebraska, USA.</title>
        <authorList>
            <person name="Schachtman D."/>
        </authorList>
    </citation>
    <scope>NUCLEOTIDE SEQUENCE [LARGE SCALE GENOMIC DNA]</scope>
    <source>
        <strain evidence="2 3">DS1781</strain>
    </source>
</reference>
<keyword evidence="3" id="KW-1185">Reference proteome</keyword>
<keyword evidence="1" id="KW-1133">Transmembrane helix</keyword>
<dbReference type="RefSeq" id="WP_309906985.1">
    <property type="nucleotide sequence ID" value="NZ_JAVDRF010000016.1"/>
</dbReference>
<proteinExistence type="predicted"/>
<protein>
    <submittedName>
        <fullName evidence="2">Uncharacterized protein</fullName>
    </submittedName>
</protein>
<gene>
    <name evidence="2" type="ORF">J2739_005155</name>
</gene>
<organism evidence="2 3">
    <name type="scientific">Variovorax soli</name>
    <dbReference type="NCBI Taxonomy" id="376815"/>
    <lineage>
        <taxon>Bacteria</taxon>
        <taxon>Pseudomonadati</taxon>
        <taxon>Pseudomonadota</taxon>
        <taxon>Betaproteobacteria</taxon>
        <taxon>Burkholderiales</taxon>
        <taxon>Comamonadaceae</taxon>
        <taxon>Variovorax</taxon>
    </lineage>
</organism>
<keyword evidence="1" id="KW-0812">Transmembrane</keyword>
<accession>A0ABU1NLP8</accession>
<name>A0ABU1NLP8_9BURK</name>
<evidence type="ECO:0000256" key="1">
    <source>
        <dbReference type="SAM" id="Phobius"/>
    </source>
</evidence>
<comment type="caution">
    <text evidence="2">The sequence shown here is derived from an EMBL/GenBank/DDBJ whole genome shotgun (WGS) entry which is preliminary data.</text>
</comment>
<keyword evidence="1" id="KW-0472">Membrane</keyword>
<dbReference type="EMBL" id="JAVDRF010000016">
    <property type="protein sequence ID" value="MDR6539359.1"/>
    <property type="molecule type" value="Genomic_DNA"/>
</dbReference>
<evidence type="ECO:0000313" key="2">
    <source>
        <dbReference type="EMBL" id="MDR6539359.1"/>
    </source>
</evidence>
<sequence length="145" mass="16169">MFDRAIQSLTTTAKRTPAGYVVTLIACILLAFAWYSPIGHVQAAMKDPVHPVEKGSAVSTSPDTARFAALRREAASGDDRSNLELTAALLDRYDIAGESDDLYEALEWMDRRWDISDHTELVRRVVANYCGQRVAQWHRLCVSGE</sequence>